<sequence length="52" mass="5520">TQLSALEAEKAGLMETVSKKEAELASLGSSLTNERESGVKAAESLQNQLNEK</sequence>
<dbReference type="EMBL" id="JAMKFB020000015">
    <property type="protein sequence ID" value="KAL0174247.1"/>
    <property type="molecule type" value="Genomic_DNA"/>
</dbReference>
<organism evidence="2 3">
    <name type="scientific">Cirrhinus mrigala</name>
    <name type="common">Mrigala</name>
    <dbReference type="NCBI Taxonomy" id="683832"/>
    <lineage>
        <taxon>Eukaryota</taxon>
        <taxon>Metazoa</taxon>
        <taxon>Chordata</taxon>
        <taxon>Craniata</taxon>
        <taxon>Vertebrata</taxon>
        <taxon>Euteleostomi</taxon>
        <taxon>Actinopterygii</taxon>
        <taxon>Neopterygii</taxon>
        <taxon>Teleostei</taxon>
        <taxon>Ostariophysi</taxon>
        <taxon>Cypriniformes</taxon>
        <taxon>Cyprinidae</taxon>
        <taxon>Labeoninae</taxon>
        <taxon>Labeonini</taxon>
        <taxon>Cirrhinus</taxon>
    </lineage>
</organism>
<dbReference type="Proteomes" id="UP001529510">
    <property type="component" value="Unassembled WGS sequence"/>
</dbReference>
<reference evidence="2 3" key="1">
    <citation type="submission" date="2024-05" db="EMBL/GenBank/DDBJ databases">
        <title>Genome sequencing and assembly of Indian major carp, Cirrhinus mrigala (Hamilton, 1822).</title>
        <authorList>
            <person name="Mohindra V."/>
            <person name="Chowdhury L.M."/>
            <person name="Lal K."/>
            <person name="Jena J.K."/>
        </authorList>
    </citation>
    <scope>NUCLEOTIDE SEQUENCE [LARGE SCALE GENOMIC DNA]</scope>
    <source>
        <strain evidence="2">CM1030</strain>
        <tissue evidence="2">Blood</tissue>
    </source>
</reference>
<evidence type="ECO:0000256" key="1">
    <source>
        <dbReference type="SAM" id="MobiDB-lite"/>
    </source>
</evidence>
<dbReference type="AlphaFoldDB" id="A0ABD0PK21"/>
<feature type="non-terminal residue" evidence="2">
    <location>
        <position position="52"/>
    </location>
</feature>
<evidence type="ECO:0000313" key="3">
    <source>
        <dbReference type="Proteomes" id="UP001529510"/>
    </source>
</evidence>
<accession>A0ABD0PK21</accession>
<gene>
    <name evidence="2" type="ORF">M9458_030215</name>
</gene>
<proteinExistence type="predicted"/>
<feature type="region of interest" description="Disordered" evidence="1">
    <location>
        <begin position="28"/>
        <end position="52"/>
    </location>
</feature>
<comment type="caution">
    <text evidence="2">The sequence shown here is derived from an EMBL/GenBank/DDBJ whole genome shotgun (WGS) entry which is preliminary data.</text>
</comment>
<protein>
    <submittedName>
        <fullName evidence="2">Uncharacterized protein</fullName>
    </submittedName>
</protein>
<name>A0ABD0PK21_CIRMR</name>
<feature type="non-terminal residue" evidence="2">
    <location>
        <position position="1"/>
    </location>
</feature>
<keyword evidence="3" id="KW-1185">Reference proteome</keyword>
<evidence type="ECO:0000313" key="2">
    <source>
        <dbReference type="EMBL" id="KAL0174247.1"/>
    </source>
</evidence>